<dbReference type="AlphaFoldDB" id="A0AAV0XC13"/>
<accession>A0AAV0XC13</accession>
<keyword evidence="2" id="KW-1185">Reference proteome</keyword>
<evidence type="ECO:0000313" key="1">
    <source>
        <dbReference type="EMBL" id="CAI6365142.1"/>
    </source>
</evidence>
<proteinExistence type="predicted"/>
<comment type="caution">
    <text evidence="1">The sequence shown here is derived from an EMBL/GenBank/DDBJ whole genome shotgun (WGS) entry which is preliminary data.</text>
</comment>
<reference evidence="1 2" key="1">
    <citation type="submission" date="2023-01" db="EMBL/GenBank/DDBJ databases">
        <authorList>
            <person name="Whitehead M."/>
        </authorList>
    </citation>
    <scope>NUCLEOTIDE SEQUENCE [LARGE SCALE GENOMIC DNA]</scope>
</reference>
<gene>
    <name evidence="1" type="ORF">MEUPH1_LOCUS19887</name>
</gene>
<protein>
    <submittedName>
        <fullName evidence="1">Uncharacterized protein</fullName>
    </submittedName>
</protein>
<dbReference type="EMBL" id="CARXXK010000004">
    <property type="protein sequence ID" value="CAI6365142.1"/>
    <property type="molecule type" value="Genomic_DNA"/>
</dbReference>
<sequence>MAFFDLADETSQDMPTIIHLSVGNPSRFRYHYTIITMMTGEIIYNNVGSTKSVDFTSMWRPRITTAARRPVDFTVYAFAQQPSESPHGIISNKYRPTAVSIISYHSTPSASQS</sequence>
<evidence type="ECO:0000313" key="2">
    <source>
        <dbReference type="Proteomes" id="UP001160148"/>
    </source>
</evidence>
<organism evidence="1 2">
    <name type="scientific">Macrosiphum euphorbiae</name>
    <name type="common">potato aphid</name>
    <dbReference type="NCBI Taxonomy" id="13131"/>
    <lineage>
        <taxon>Eukaryota</taxon>
        <taxon>Metazoa</taxon>
        <taxon>Ecdysozoa</taxon>
        <taxon>Arthropoda</taxon>
        <taxon>Hexapoda</taxon>
        <taxon>Insecta</taxon>
        <taxon>Pterygota</taxon>
        <taxon>Neoptera</taxon>
        <taxon>Paraneoptera</taxon>
        <taxon>Hemiptera</taxon>
        <taxon>Sternorrhyncha</taxon>
        <taxon>Aphidomorpha</taxon>
        <taxon>Aphidoidea</taxon>
        <taxon>Aphididae</taxon>
        <taxon>Macrosiphini</taxon>
        <taxon>Macrosiphum</taxon>
    </lineage>
</organism>
<dbReference type="Proteomes" id="UP001160148">
    <property type="component" value="Unassembled WGS sequence"/>
</dbReference>
<name>A0AAV0XC13_9HEMI</name>